<dbReference type="SMART" id="SM00220">
    <property type="entry name" value="S_TKc"/>
    <property type="match status" value="1"/>
</dbReference>
<dbReference type="EMBL" id="CAJHUC010000437">
    <property type="protein sequence ID" value="CAD7696150.1"/>
    <property type="molecule type" value="Genomic_DNA"/>
</dbReference>
<dbReference type="PANTHER" id="PTHR44329:SF261">
    <property type="entry name" value="ZINC FINGER CONTAINING PROTEIN KINASE-RELATED"/>
    <property type="match status" value="1"/>
</dbReference>
<dbReference type="InterPro" id="IPR008271">
    <property type="entry name" value="Ser/Thr_kinase_AS"/>
</dbReference>
<comment type="caution">
    <text evidence="2">The sequence shown here is derived from an EMBL/GenBank/DDBJ whole genome shotgun (WGS) entry which is preliminary data.</text>
</comment>
<reference evidence="2" key="1">
    <citation type="submission" date="2020-12" db="EMBL/GenBank/DDBJ databases">
        <authorList>
            <person name="Iha C."/>
        </authorList>
    </citation>
    <scope>NUCLEOTIDE SEQUENCE</scope>
</reference>
<dbReference type="GO" id="GO:0004674">
    <property type="term" value="F:protein serine/threonine kinase activity"/>
    <property type="evidence" value="ECO:0007669"/>
    <property type="project" value="TreeGrafter"/>
</dbReference>
<gene>
    <name evidence="2" type="ORF">OSTQU699_LOCUS1511</name>
</gene>
<proteinExistence type="predicted"/>
<name>A0A8S1IPB6_9CHLO</name>
<dbReference type="PANTHER" id="PTHR44329">
    <property type="entry name" value="SERINE/THREONINE-PROTEIN KINASE TNNI3K-RELATED"/>
    <property type="match status" value="1"/>
</dbReference>
<dbReference type="InterPro" id="IPR051681">
    <property type="entry name" value="Ser/Thr_Kinases-Pseudokinases"/>
</dbReference>
<dbReference type="OrthoDB" id="10261027at2759"/>
<keyword evidence="3" id="KW-1185">Reference proteome</keyword>
<feature type="domain" description="Protein kinase" evidence="1">
    <location>
        <begin position="1"/>
        <end position="150"/>
    </location>
</feature>
<dbReference type="InterPro" id="IPR000719">
    <property type="entry name" value="Prot_kinase_dom"/>
</dbReference>
<dbReference type="Pfam" id="PF00069">
    <property type="entry name" value="Pkinase"/>
    <property type="match status" value="1"/>
</dbReference>
<sequence>MLALECCDPPILHRDLKPTNVFIDGSGHARIGDFGLARRLPTTDRSTLTTETGTYIYMSPEMVRHEIYDSKTDIWSWGVVLCELCTNALPYHGNFWTPIQTAMAVADGKAKPHIPKDIHPALTKLADLCFAQEPAERPTFELVVSQMTGILSVLRAEADARESGFFSRVMRRANALQRKGEPEQDE</sequence>
<dbReference type="InterPro" id="IPR011009">
    <property type="entry name" value="Kinase-like_dom_sf"/>
</dbReference>
<accession>A0A8S1IPB6</accession>
<protein>
    <recommendedName>
        <fullName evidence="1">Protein kinase domain-containing protein</fullName>
    </recommendedName>
</protein>
<dbReference type="GO" id="GO:0005524">
    <property type="term" value="F:ATP binding"/>
    <property type="evidence" value="ECO:0007669"/>
    <property type="project" value="InterPro"/>
</dbReference>
<dbReference type="PROSITE" id="PS00108">
    <property type="entry name" value="PROTEIN_KINASE_ST"/>
    <property type="match status" value="1"/>
</dbReference>
<dbReference type="PROSITE" id="PS50011">
    <property type="entry name" value="PROTEIN_KINASE_DOM"/>
    <property type="match status" value="1"/>
</dbReference>
<dbReference type="Proteomes" id="UP000708148">
    <property type="component" value="Unassembled WGS sequence"/>
</dbReference>
<evidence type="ECO:0000259" key="1">
    <source>
        <dbReference type="PROSITE" id="PS50011"/>
    </source>
</evidence>
<evidence type="ECO:0000313" key="2">
    <source>
        <dbReference type="EMBL" id="CAD7696150.1"/>
    </source>
</evidence>
<evidence type="ECO:0000313" key="3">
    <source>
        <dbReference type="Proteomes" id="UP000708148"/>
    </source>
</evidence>
<organism evidence="2 3">
    <name type="scientific">Ostreobium quekettii</name>
    <dbReference type="NCBI Taxonomy" id="121088"/>
    <lineage>
        <taxon>Eukaryota</taxon>
        <taxon>Viridiplantae</taxon>
        <taxon>Chlorophyta</taxon>
        <taxon>core chlorophytes</taxon>
        <taxon>Ulvophyceae</taxon>
        <taxon>TCBD clade</taxon>
        <taxon>Bryopsidales</taxon>
        <taxon>Ostreobineae</taxon>
        <taxon>Ostreobiaceae</taxon>
        <taxon>Ostreobium</taxon>
    </lineage>
</organism>
<dbReference type="Gene3D" id="1.10.510.10">
    <property type="entry name" value="Transferase(Phosphotransferase) domain 1"/>
    <property type="match status" value="1"/>
</dbReference>
<dbReference type="SUPFAM" id="SSF56112">
    <property type="entry name" value="Protein kinase-like (PK-like)"/>
    <property type="match status" value="1"/>
</dbReference>
<dbReference type="AlphaFoldDB" id="A0A8S1IPB6"/>